<keyword evidence="3" id="KW-1185">Reference proteome</keyword>
<feature type="compositionally biased region" description="Basic and acidic residues" evidence="1">
    <location>
        <begin position="1"/>
        <end position="14"/>
    </location>
</feature>
<dbReference type="AlphaFoldDB" id="V9FWB1"/>
<dbReference type="EMBL" id="ANIZ01000379">
    <property type="protein sequence ID" value="ETI55043.1"/>
    <property type="molecule type" value="Genomic_DNA"/>
</dbReference>
<name>V9FWB1_PHYNI</name>
<dbReference type="eggNOG" id="ENOG502SS4A">
    <property type="taxonomic scope" value="Eukaryota"/>
</dbReference>
<dbReference type="HOGENOM" id="CLU_872824_0_0_1"/>
<dbReference type="Proteomes" id="UP000018721">
    <property type="component" value="Unassembled WGS sequence"/>
</dbReference>
<proteinExistence type="predicted"/>
<evidence type="ECO:0000313" key="2">
    <source>
        <dbReference type="EMBL" id="ETI55043.1"/>
    </source>
</evidence>
<gene>
    <name evidence="2" type="ORF">F443_02241</name>
</gene>
<feature type="region of interest" description="Disordered" evidence="1">
    <location>
        <begin position="1"/>
        <end position="20"/>
    </location>
</feature>
<evidence type="ECO:0000313" key="3">
    <source>
        <dbReference type="Proteomes" id="UP000018721"/>
    </source>
</evidence>
<evidence type="ECO:0000256" key="1">
    <source>
        <dbReference type="SAM" id="MobiDB-lite"/>
    </source>
</evidence>
<comment type="caution">
    <text evidence="2">The sequence shown here is derived from an EMBL/GenBank/DDBJ whole genome shotgun (WGS) entry which is preliminary data.</text>
</comment>
<accession>V9FWB1</accession>
<organism evidence="2 3">
    <name type="scientific">Phytophthora nicotianae P1569</name>
    <dbReference type="NCBI Taxonomy" id="1317065"/>
    <lineage>
        <taxon>Eukaryota</taxon>
        <taxon>Sar</taxon>
        <taxon>Stramenopiles</taxon>
        <taxon>Oomycota</taxon>
        <taxon>Peronosporomycetes</taxon>
        <taxon>Peronosporales</taxon>
        <taxon>Peronosporaceae</taxon>
        <taxon>Phytophthora</taxon>
    </lineage>
</organism>
<protein>
    <submittedName>
        <fullName evidence="2">Uncharacterized protein</fullName>
    </submittedName>
</protein>
<dbReference type="OrthoDB" id="126779at2759"/>
<sequence length="319" mass="34579">MKRPDMESIQHVEEDGILASESGDGKDAAIFNMDQTAIYIDMAGKTTIYFTGNPTIDMLQESEINRFRASVFLAASATGAKLAPLIVFAVVPGGPVSQEVWNPVVGSPHAEHTVEKCVLQPEISPGNDPFTDRRAVQQSLQATLPLFQASQMSSRHLAPNTLAFFGPGHASELTEFCNVHLRRLSGEEAVDQVVRPDSDEDGQEISVPSSTFELRVVEAEKGQLWPGSYLAHPVALVQAGGPRTGQWAYGVVLRYDVNSKGTWLSVLSGEDTILVPLIELIRIIKADSITYVLQIGATVSDTTLNPRELLLQQDTVIGA</sequence>
<reference evidence="2 3" key="1">
    <citation type="submission" date="2013-11" db="EMBL/GenBank/DDBJ databases">
        <title>The Genome Sequence of Phytophthora parasitica P1569.</title>
        <authorList>
            <consortium name="The Broad Institute Genomics Platform"/>
            <person name="Russ C."/>
            <person name="Tyler B."/>
            <person name="Panabieres F."/>
            <person name="Shan W."/>
            <person name="Tripathy S."/>
            <person name="Grunwald N."/>
            <person name="Machado M."/>
            <person name="Johnson C.S."/>
            <person name="Arredondo F."/>
            <person name="Hong C."/>
            <person name="Coffey M."/>
            <person name="Young S.K."/>
            <person name="Zeng Q."/>
            <person name="Gargeya S."/>
            <person name="Fitzgerald M."/>
            <person name="Abouelleil A."/>
            <person name="Alvarado L."/>
            <person name="Chapman S.B."/>
            <person name="Gainer-Dewar J."/>
            <person name="Goldberg J."/>
            <person name="Griggs A."/>
            <person name="Gujja S."/>
            <person name="Hansen M."/>
            <person name="Howarth C."/>
            <person name="Imamovic A."/>
            <person name="Ireland A."/>
            <person name="Larimer J."/>
            <person name="McCowan C."/>
            <person name="Murphy C."/>
            <person name="Pearson M."/>
            <person name="Poon T.W."/>
            <person name="Priest M."/>
            <person name="Roberts A."/>
            <person name="Saif S."/>
            <person name="Shea T."/>
            <person name="Sykes S."/>
            <person name="Wortman J."/>
            <person name="Nusbaum C."/>
            <person name="Birren B."/>
        </authorList>
    </citation>
    <scope>NUCLEOTIDE SEQUENCE [LARGE SCALE GENOMIC DNA]</scope>
    <source>
        <strain evidence="2 3">P1569</strain>
    </source>
</reference>